<feature type="domain" description="Endonuclease/exonuclease/phosphatase" evidence="1">
    <location>
        <begin position="6"/>
        <end position="232"/>
    </location>
</feature>
<keyword evidence="2" id="KW-0269">Exonuclease</keyword>
<dbReference type="PANTHER" id="PTHR14859">
    <property type="entry name" value="CALCOFLUOR WHITE HYPERSENSITIVE PROTEIN PRECURSOR"/>
    <property type="match status" value="1"/>
</dbReference>
<name>A0A1G8CUS7_9BACI</name>
<organism evidence="2 3">
    <name type="scientific">Alteribacillus bidgolensis</name>
    <dbReference type="NCBI Taxonomy" id="930129"/>
    <lineage>
        <taxon>Bacteria</taxon>
        <taxon>Bacillati</taxon>
        <taxon>Bacillota</taxon>
        <taxon>Bacilli</taxon>
        <taxon>Bacillales</taxon>
        <taxon>Bacillaceae</taxon>
        <taxon>Alteribacillus</taxon>
    </lineage>
</organism>
<dbReference type="Gene3D" id="3.60.10.10">
    <property type="entry name" value="Endonuclease/exonuclease/phosphatase"/>
    <property type="match status" value="1"/>
</dbReference>
<keyword evidence="2" id="KW-0255">Endonuclease</keyword>
<dbReference type="GO" id="GO:0004527">
    <property type="term" value="F:exonuclease activity"/>
    <property type="evidence" value="ECO:0007669"/>
    <property type="project" value="UniProtKB-KW"/>
</dbReference>
<dbReference type="GO" id="GO:0006506">
    <property type="term" value="P:GPI anchor biosynthetic process"/>
    <property type="evidence" value="ECO:0007669"/>
    <property type="project" value="TreeGrafter"/>
</dbReference>
<sequence length="244" mass="28489">MELKVMTYNIHHGKGMDKQIDLTRIAEVIQRSDVDIVGLNEVDKHFSKRSHYQDQVYELAKKLNMYHGYGPAISLKSKNSYEQRQYGNALLSRYPIIQTKTHYFNFIPWLTESRSLLDAAIQINKKFVQIDVTHLSLNPILHQMQTNFIMNQCKKYTRPLIIMGDCNMKPGSRGWNKINSHFQDVWNAAGNGEGYTYSSNRPRYRLDYIFTSPDLYIINTELVTVKPMASDHFPLKTTLRFETN</sequence>
<accession>A0A1G8CUS7</accession>
<keyword evidence="3" id="KW-1185">Reference proteome</keyword>
<dbReference type="Pfam" id="PF03372">
    <property type="entry name" value="Exo_endo_phos"/>
    <property type="match status" value="1"/>
</dbReference>
<evidence type="ECO:0000313" key="2">
    <source>
        <dbReference type="EMBL" id="SDH49218.1"/>
    </source>
</evidence>
<dbReference type="InterPro" id="IPR036691">
    <property type="entry name" value="Endo/exonu/phosph_ase_sf"/>
</dbReference>
<keyword evidence="2" id="KW-0378">Hydrolase</keyword>
<protein>
    <submittedName>
        <fullName evidence="2">Metal-dependent hydrolase, endonuclease/exonuclease/phosphatase family</fullName>
    </submittedName>
</protein>
<dbReference type="InterPro" id="IPR005135">
    <property type="entry name" value="Endo/exonuclease/phosphatase"/>
</dbReference>
<dbReference type="SUPFAM" id="SSF56219">
    <property type="entry name" value="DNase I-like"/>
    <property type="match status" value="1"/>
</dbReference>
<dbReference type="RefSeq" id="WP_245917762.1">
    <property type="nucleotide sequence ID" value="NZ_FNDU01000001.1"/>
</dbReference>
<evidence type="ECO:0000259" key="1">
    <source>
        <dbReference type="Pfam" id="PF03372"/>
    </source>
</evidence>
<dbReference type="Proteomes" id="UP000199017">
    <property type="component" value="Unassembled WGS sequence"/>
</dbReference>
<dbReference type="GO" id="GO:0004519">
    <property type="term" value="F:endonuclease activity"/>
    <property type="evidence" value="ECO:0007669"/>
    <property type="project" value="UniProtKB-KW"/>
</dbReference>
<reference evidence="2 3" key="1">
    <citation type="submission" date="2016-10" db="EMBL/GenBank/DDBJ databases">
        <authorList>
            <person name="de Groot N.N."/>
        </authorList>
    </citation>
    <scope>NUCLEOTIDE SEQUENCE [LARGE SCALE GENOMIC DNA]</scope>
    <source>
        <strain evidence="3">P4B,CCM 7963,CECT 7998,DSM 25260,IBRC-M 10614,KCTC 13821</strain>
    </source>
</reference>
<dbReference type="STRING" id="930129.SAMN05216352_101452"/>
<proteinExistence type="predicted"/>
<dbReference type="GO" id="GO:0016020">
    <property type="term" value="C:membrane"/>
    <property type="evidence" value="ECO:0007669"/>
    <property type="project" value="GOC"/>
</dbReference>
<evidence type="ECO:0000313" key="3">
    <source>
        <dbReference type="Proteomes" id="UP000199017"/>
    </source>
</evidence>
<dbReference type="EMBL" id="FNDU01000001">
    <property type="protein sequence ID" value="SDH49218.1"/>
    <property type="molecule type" value="Genomic_DNA"/>
</dbReference>
<keyword evidence="2" id="KW-0540">Nuclease</keyword>
<gene>
    <name evidence="2" type="ORF">SAMN05216352_101452</name>
</gene>
<dbReference type="InterPro" id="IPR051916">
    <property type="entry name" value="GPI-anchor_lipid_remodeler"/>
</dbReference>
<dbReference type="AlphaFoldDB" id="A0A1G8CUS7"/>
<dbReference type="PANTHER" id="PTHR14859:SF15">
    <property type="entry name" value="ENDONUCLEASE_EXONUCLEASE_PHOSPHATASE DOMAIN-CONTAINING PROTEIN"/>
    <property type="match status" value="1"/>
</dbReference>